<sequence length="257" mass="28930">MILVGCRVTHAPRHIRRLCAFYVGTWPRVTQGLEEAASVADVADYKWRRGELLERVGEWEENTWQAVGGEKTPKPSLFLSGFSSQRASFPLDPSTLDPLLSLTVIFSLTVTISLTAEKLGRPSTALELCLYFPTKDQYSVTFLDLRVEKIVMAIQCRRIELTQSQPDTPIDETELYLSVFERDNKGRTYGLGWTLSGSWRIHATTGGAGGGDGARSSRLISTPNVVELLWRDFQAMQTHILRVMQDHTLTQDQLREV</sequence>
<dbReference type="Proteomes" id="UP001419268">
    <property type="component" value="Unassembled WGS sequence"/>
</dbReference>
<organism evidence="1 2">
    <name type="scientific">Stephania cephalantha</name>
    <dbReference type="NCBI Taxonomy" id="152367"/>
    <lineage>
        <taxon>Eukaryota</taxon>
        <taxon>Viridiplantae</taxon>
        <taxon>Streptophyta</taxon>
        <taxon>Embryophyta</taxon>
        <taxon>Tracheophyta</taxon>
        <taxon>Spermatophyta</taxon>
        <taxon>Magnoliopsida</taxon>
        <taxon>Ranunculales</taxon>
        <taxon>Menispermaceae</taxon>
        <taxon>Menispermoideae</taxon>
        <taxon>Cissampelideae</taxon>
        <taxon>Stephania</taxon>
    </lineage>
</organism>
<gene>
    <name evidence="1" type="ORF">Scep_002088</name>
</gene>
<name>A0AAP0Q3Z9_9MAGN</name>
<protein>
    <submittedName>
        <fullName evidence="1">Uncharacterized protein</fullName>
    </submittedName>
</protein>
<reference evidence="1 2" key="1">
    <citation type="submission" date="2024-01" db="EMBL/GenBank/DDBJ databases">
        <title>Genome assemblies of Stephania.</title>
        <authorList>
            <person name="Yang L."/>
        </authorList>
    </citation>
    <scope>NUCLEOTIDE SEQUENCE [LARGE SCALE GENOMIC DNA]</scope>
    <source>
        <strain evidence="1">JXDWG</strain>
        <tissue evidence="1">Leaf</tissue>
    </source>
</reference>
<evidence type="ECO:0000313" key="2">
    <source>
        <dbReference type="Proteomes" id="UP001419268"/>
    </source>
</evidence>
<dbReference type="EMBL" id="JBBNAG010000001">
    <property type="protein sequence ID" value="KAK9166897.1"/>
    <property type="molecule type" value="Genomic_DNA"/>
</dbReference>
<dbReference type="AlphaFoldDB" id="A0AAP0Q3Z9"/>
<evidence type="ECO:0000313" key="1">
    <source>
        <dbReference type="EMBL" id="KAK9166897.1"/>
    </source>
</evidence>
<keyword evidence="2" id="KW-1185">Reference proteome</keyword>
<accession>A0AAP0Q3Z9</accession>
<comment type="caution">
    <text evidence="1">The sequence shown here is derived from an EMBL/GenBank/DDBJ whole genome shotgun (WGS) entry which is preliminary data.</text>
</comment>
<proteinExistence type="predicted"/>